<reference evidence="4 5" key="1">
    <citation type="journal article" date="2014" name="PLoS ONE">
        <title>Global Analysis of Gene Expression Profiles in Physic Nut (Jatropha curcas L.) Seedlings Exposed to Salt Stress.</title>
        <authorList>
            <person name="Zhang L."/>
            <person name="Zhang C."/>
            <person name="Wu P."/>
            <person name="Chen Y."/>
            <person name="Li M."/>
            <person name="Jiang H."/>
            <person name="Wu G."/>
        </authorList>
    </citation>
    <scope>NUCLEOTIDE SEQUENCE [LARGE SCALE GENOMIC DNA]</scope>
    <source>
        <strain evidence="5">cv. GZQX0401</strain>
        <tissue evidence="4">Young leaves</tissue>
    </source>
</reference>
<evidence type="ECO:0000256" key="1">
    <source>
        <dbReference type="ARBA" id="ARBA00008668"/>
    </source>
</evidence>
<comment type="similarity">
    <text evidence="1">Belongs to the 'GDSL' lipolytic enzyme family.</text>
</comment>
<dbReference type="InterPro" id="IPR036514">
    <property type="entry name" value="SGNH_hydro_sf"/>
</dbReference>
<keyword evidence="2 3" id="KW-0732">Signal</keyword>
<proteinExistence type="inferred from homology"/>
<dbReference type="SUPFAM" id="SSF52266">
    <property type="entry name" value="SGNH hydrolase"/>
    <property type="match status" value="1"/>
</dbReference>
<dbReference type="CDD" id="cd01837">
    <property type="entry name" value="SGNH_plant_lipase_like"/>
    <property type="match status" value="1"/>
</dbReference>
<feature type="signal peptide" evidence="3">
    <location>
        <begin position="1"/>
        <end position="23"/>
    </location>
</feature>
<protein>
    <submittedName>
        <fullName evidence="4">Uncharacterized protein</fullName>
    </submittedName>
</protein>
<gene>
    <name evidence="4" type="ORF">JCGZ_24643</name>
</gene>
<evidence type="ECO:0000256" key="2">
    <source>
        <dbReference type="ARBA" id="ARBA00022729"/>
    </source>
</evidence>
<dbReference type="Gene3D" id="3.40.50.1110">
    <property type="entry name" value="SGNH hydrolase"/>
    <property type="match status" value="1"/>
</dbReference>
<evidence type="ECO:0000313" key="4">
    <source>
        <dbReference type="EMBL" id="KDP40644.1"/>
    </source>
</evidence>
<dbReference type="Proteomes" id="UP000027138">
    <property type="component" value="Unassembled WGS sequence"/>
</dbReference>
<name>A0A067L971_JATCU</name>
<dbReference type="AlphaFoldDB" id="A0A067L971"/>
<dbReference type="Pfam" id="PF00657">
    <property type="entry name" value="Lipase_GDSL"/>
    <property type="match status" value="1"/>
</dbReference>
<dbReference type="PANTHER" id="PTHR45966">
    <property type="entry name" value="GDSL-LIKE LIPASE/ACYLHYDROLASE"/>
    <property type="match status" value="1"/>
</dbReference>
<organism evidence="4 5">
    <name type="scientific">Jatropha curcas</name>
    <name type="common">Barbados nut</name>
    <dbReference type="NCBI Taxonomy" id="180498"/>
    <lineage>
        <taxon>Eukaryota</taxon>
        <taxon>Viridiplantae</taxon>
        <taxon>Streptophyta</taxon>
        <taxon>Embryophyta</taxon>
        <taxon>Tracheophyta</taxon>
        <taxon>Spermatophyta</taxon>
        <taxon>Magnoliopsida</taxon>
        <taxon>eudicotyledons</taxon>
        <taxon>Gunneridae</taxon>
        <taxon>Pentapetalae</taxon>
        <taxon>rosids</taxon>
        <taxon>fabids</taxon>
        <taxon>Malpighiales</taxon>
        <taxon>Euphorbiaceae</taxon>
        <taxon>Crotonoideae</taxon>
        <taxon>Jatropheae</taxon>
        <taxon>Jatropha</taxon>
    </lineage>
</organism>
<dbReference type="OrthoDB" id="1600564at2759"/>
<dbReference type="InterPro" id="IPR001087">
    <property type="entry name" value="GDSL"/>
</dbReference>
<evidence type="ECO:0000256" key="3">
    <source>
        <dbReference type="SAM" id="SignalP"/>
    </source>
</evidence>
<keyword evidence="5" id="KW-1185">Reference proteome</keyword>
<dbReference type="PANTHER" id="PTHR45966:SF1">
    <property type="entry name" value="GDSL ESTERASE_LIPASE 1-RELATED"/>
    <property type="match status" value="1"/>
</dbReference>
<dbReference type="GO" id="GO:0016298">
    <property type="term" value="F:lipase activity"/>
    <property type="evidence" value="ECO:0007669"/>
    <property type="project" value="InterPro"/>
</dbReference>
<dbReference type="InterPro" id="IPR044552">
    <property type="entry name" value="GLIP1-5/GLL25"/>
</dbReference>
<evidence type="ECO:0000313" key="5">
    <source>
        <dbReference type="Proteomes" id="UP000027138"/>
    </source>
</evidence>
<accession>A0A067L971</accession>
<feature type="chain" id="PRO_5001640284" evidence="3">
    <location>
        <begin position="24"/>
        <end position="364"/>
    </location>
</feature>
<dbReference type="InterPro" id="IPR008265">
    <property type="entry name" value="Lipase_GDSL_AS"/>
</dbReference>
<dbReference type="InterPro" id="IPR035669">
    <property type="entry name" value="SGNH_plant_lipase-like"/>
</dbReference>
<dbReference type="EMBL" id="KK914327">
    <property type="protein sequence ID" value="KDP40644.1"/>
    <property type="molecule type" value="Genomic_DNA"/>
</dbReference>
<sequence length="364" mass="41084">MANSKLGFSFLIFCSTLLISTKSNNLPSQDHQRVALFIFGDSLFDAGNNNYLKTDIAKANFWPYGETFFKHPTGRYSDGRIIPDFIAEYLKLPFIRPYLEPNNHHYTKGVNFASGGAGALSETFPGQVLDLKTQVTYFKKVKKQLRQELGDSETNALLSKAIYLFSIGTNDYFSSLLTNSSTVVNDNSRKEYVAMVIGNLTTAIKEIYRNGGRKFGVLSIGSLEFLPVVRAIEQINRGGFREQLRTFAKLHNNALPHVLKKLQRQLQGFKYSYFDTYTSSIYRINNPSKYGFKVAKSACCGNGPYRGIENCGGTEFELCKNPSEYLFFDGGHPTEKFNYQLAKLMWSGNFRVTEPDNLKTLVDS</sequence>
<dbReference type="GO" id="GO:0006629">
    <property type="term" value="P:lipid metabolic process"/>
    <property type="evidence" value="ECO:0007669"/>
    <property type="project" value="InterPro"/>
</dbReference>
<dbReference type="PROSITE" id="PS01098">
    <property type="entry name" value="LIPASE_GDSL_SER"/>
    <property type="match status" value="1"/>
</dbReference>